<comment type="caution">
    <text evidence="11">The sequence shown here is derived from an EMBL/GenBank/DDBJ whole genome shotgun (WGS) entry which is preliminary data.</text>
</comment>
<comment type="domain">
    <text evidence="8">The N-terminal domain determines nucleotide recognition and specific binding, while the C-terminal domain determines the specific binding to the target protein.</text>
</comment>
<evidence type="ECO:0000256" key="3">
    <source>
        <dbReference type="ARBA" id="ARBA00022723"/>
    </source>
</evidence>
<keyword evidence="7 8" id="KW-0501">Molybdenum cofactor biosynthesis</keyword>
<evidence type="ECO:0000256" key="8">
    <source>
        <dbReference type="HAMAP-Rule" id="MF_00316"/>
    </source>
</evidence>
<feature type="domain" description="Molybdopterin-guanine dinucleotide biosynthesis protein B (MobB)" evidence="9">
    <location>
        <begin position="212"/>
        <end position="319"/>
    </location>
</feature>
<dbReference type="Proteomes" id="UP000283442">
    <property type="component" value="Unassembled WGS sequence"/>
</dbReference>
<reference evidence="11 12" key="1">
    <citation type="submission" date="2018-08" db="EMBL/GenBank/DDBJ databases">
        <title>A genome reference for cultivated species of the human gut microbiota.</title>
        <authorList>
            <person name="Zou Y."/>
            <person name="Xue W."/>
            <person name="Luo G."/>
        </authorList>
    </citation>
    <scope>NUCLEOTIDE SEQUENCE [LARGE SCALE GENOMIC DNA]</scope>
    <source>
        <strain evidence="11 12">AM25-21AC</strain>
    </source>
</reference>
<dbReference type="Pfam" id="PF03205">
    <property type="entry name" value="MobB"/>
    <property type="match status" value="1"/>
</dbReference>
<comment type="cofactor">
    <cofactor evidence="8">
        <name>Mg(2+)</name>
        <dbReference type="ChEBI" id="CHEBI:18420"/>
    </cofactor>
</comment>
<feature type="binding site" evidence="8">
    <location>
        <position position="103"/>
    </location>
    <ligand>
        <name>GTP</name>
        <dbReference type="ChEBI" id="CHEBI:37565"/>
    </ligand>
</feature>
<evidence type="ECO:0000313" key="12">
    <source>
        <dbReference type="Proteomes" id="UP000283442"/>
    </source>
</evidence>
<dbReference type="InterPro" id="IPR025877">
    <property type="entry name" value="MobA-like_NTP_Trfase"/>
</dbReference>
<dbReference type="CDD" id="cd02503">
    <property type="entry name" value="MobA"/>
    <property type="match status" value="1"/>
</dbReference>
<dbReference type="NCBIfam" id="TIGR00176">
    <property type="entry name" value="mobB"/>
    <property type="match status" value="1"/>
</dbReference>
<keyword evidence="6 8" id="KW-0342">GTP-binding</keyword>
<dbReference type="SUPFAM" id="SSF52540">
    <property type="entry name" value="P-loop containing nucleoside triphosphate hydrolases"/>
    <property type="match status" value="1"/>
</dbReference>
<dbReference type="InterPro" id="IPR027417">
    <property type="entry name" value="P-loop_NTPase"/>
</dbReference>
<evidence type="ECO:0000256" key="7">
    <source>
        <dbReference type="ARBA" id="ARBA00023150"/>
    </source>
</evidence>
<dbReference type="PANTHER" id="PTHR19136">
    <property type="entry name" value="MOLYBDENUM COFACTOR GUANYLYLTRANSFERASE"/>
    <property type="match status" value="1"/>
</dbReference>
<dbReference type="GO" id="GO:0005737">
    <property type="term" value="C:cytoplasm"/>
    <property type="evidence" value="ECO:0007669"/>
    <property type="project" value="UniProtKB-SubCell"/>
</dbReference>
<dbReference type="Pfam" id="PF12804">
    <property type="entry name" value="NTP_transf_3"/>
    <property type="match status" value="1"/>
</dbReference>
<keyword evidence="5 8" id="KW-0460">Magnesium</keyword>
<dbReference type="InterPro" id="IPR029044">
    <property type="entry name" value="Nucleotide-diphossugar_trans"/>
</dbReference>
<gene>
    <name evidence="11" type="primary">mobB</name>
    <name evidence="8" type="synonym">mobA</name>
    <name evidence="11" type="ORF">DW674_08655</name>
</gene>
<comment type="caution">
    <text evidence="8">Lacks conserved residue(s) required for the propagation of feature annotation.</text>
</comment>
<protein>
    <recommendedName>
        <fullName evidence="8">Probable molybdenum cofactor guanylyltransferase</fullName>
        <shortName evidence="8">MoCo guanylyltransferase</shortName>
        <ecNumber evidence="8">2.7.7.77</ecNumber>
    </recommendedName>
    <alternativeName>
        <fullName evidence="8">GTP:molybdopterin guanylyltransferase</fullName>
    </alternativeName>
    <alternativeName>
        <fullName evidence="8">Mo-MPT guanylyltransferase</fullName>
    </alternativeName>
    <alternativeName>
        <fullName evidence="8">Molybdopterin guanylyltransferase</fullName>
    </alternativeName>
    <alternativeName>
        <fullName evidence="8">Molybdopterin-guanine dinucleotide synthase</fullName>
        <shortName evidence="8">MGD synthase</shortName>
    </alternativeName>
</protein>
<evidence type="ECO:0000256" key="1">
    <source>
        <dbReference type="ARBA" id="ARBA00022490"/>
    </source>
</evidence>
<name>A0A414NVX0_9FIRM</name>
<organism evidence="11 12">
    <name type="scientific">Mitsuokella multacida</name>
    <dbReference type="NCBI Taxonomy" id="52226"/>
    <lineage>
        <taxon>Bacteria</taxon>
        <taxon>Bacillati</taxon>
        <taxon>Bacillota</taxon>
        <taxon>Negativicutes</taxon>
        <taxon>Selenomonadales</taxon>
        <taxon>Selenomonadaceae</taxon>
        <taxon>Mitsuokella</taxon>
    </lineage>
</organism>
<evidence type="ECO:0000256" key="4">
    <source>
        <dbReference type="ARBA" id="ARBA00022741"/>
    </source>
</evidence>
<sequence length="371" mass="40914">MEFSDVSLLIIAGGKSSRMGRDKRFLSYGGEGLLERLARKAAALPLAARFLCVEESSPALQEIAERYGLTLVEDGVQGRGPMEGLARGLSRIKTDYALAISCDMPFLELEELRPLLKAVEGNDFQVILPRTGRRQPLAALYHRALADHFAAALKEGERKLGKVIDEVPHALVDFPDEVLFFNVNTAADWRLACGRLVNEQRPTPLVTISAPVSNTGKTTFIERVLPRLSAMGIRAGVVKGDCHGYDVDEEGKDSWRFKAAGAAGVAVVSPHGYFIEQRTETRADLVAIAARLTDVDLVLIESRRHGTAPRIELYRDRGELALQEDTAACFTKTKQDVKDVNEYPLDDSDTAVRIITFLMGHQKKKRIGLPF</sequence>
<keyword evidence="2 8" id="KW-0808">Transferase</keyword>
<feature type="binding site" evidence="8">
    <location>
        <position position="74"/>
    </location>
    <ligand>
        <name>GTP</name>
        <dbReference type="ChEBI" id="CHEBI:37565"/>
    </ligand>
</feature>
<keyword evidence="1 8" id="KW-0963">Cytoplasm</keyword>
<dbReference type="Gene3D" id="3.90.550.10">
    <property type="entry name" value="Spore Coat Polysaccharide Biosynthesis Protein SpsA, Chain A"/>
    <property type="match status" value="1"/>
</dbReference>
<dbReference type="HAMAP" id="MF_00316">
    <property type="entry name" value="MobA"/>
    <property type="match status" value="1"/>
</dbReference>
<comment type="catalytic activity">
    <reaction evidence="8">
        <text>Mo-molybdopterin + GTP + H(+) = Mo-molybdopterin guanine dinucleotide + diphosphate</text>
        <dbReference type="Rhea" id="RHEA:34243"/>
        <dbReference type="ChEBI" id="CHEBI:15378"/>
        <dbReference type="ChEBI" id="CHEBI:33019"/>
        <dbReference type="ChEBI" id="CHEBI:37565"/>
        <dbReference type="ChEBI" id="CHEBI:71302"/>
        <dbReference type="ChEBI" id="CHEBI:71310"/>
        <dbReference type="EC" id="2.7.7.77"/>
    </reaction>
</comment>
<accession>A0A414NVX0</accession>
<dbReference type="SUPFAM" id="SSF53448">
    <property type="entry name" value="Nucleotide-diphospho-sugar transferases"/>
    <property type="match status" value="1"/>
</dbReference>
<evidence type="ECO:0000256" key="5">
    <source>
        <dbReference type="ARBA" id="ARBA00022842"/>
    </source>
</evidence>
<keyword evidence="4 8" id="KW-0547">Nucleotide-binding</keyword>
<dbReference type="InterPro" id="IPR013482">
    <property type="entry name" value="Molybde_CF_guanTrfase"/>
</dbReference>
<dbReference type="OrthoDB" id="9788394at2"/>
<dbReference type="EMBL" id="QRHE01000008">
    <property type="protein sequence ID" value="RHF51148.1"/>
    <property type="molecule type" value="Genomic_DNA"/>
</dbReference>
<feature type="domain" description="MobA-like NTP transferase" evidence="10">
    <location>
        <begin position="9"/>
        <end position="165"/>
    </location>
</feature>
<feature type="binding site" evidence="8">
    <location>
        <begin position="11"/>
        <end position="13"/>
    </location>
    <ligand>
        <name>GTP</name>
        <dbReference type="ChEBI" id="CHEBI:37565"/>
    </ligand>
</feature>
<dbReference type="GO" id="GO:0005525">
    <property type="term" value="F:GTP binding"/>
    <property type="evidence" value="ECO:0007669"/>
    <property type="project" value="UniProtKB-UniRule"/>
</dbReference>
<dbReference type="GO" id="GO:0006777">
    <property type="term" value="P:Mo-molybdopterin cofactor biosynthetic process"/>
    <property type="evidence" value="ECO:0007669"/>
    <property type="project" value="UniProtKB-KW"/>
</dbReference>
<comment type="function">
    <text evidence="8">Transfers a GMP moiety from GTP to Mo-molybdopterin (Mo-MPT) cofactor (Moco or molybdenum cofactor) to form Mo-molybdopterin guanine dinucleotide (Mo-MGD) cofactor.</text>
</comment>
<evidence type="ECO:0000259" key="9">
    <source>
        <dbReference type="Pfam" id="PF03205"/>
    </source>
</evidence>
<dbReference type="AlphaFoldDB" id="A0A414NVX0"/>
<evidence type="ECO:0000313" key="11">
    <source>
        <dbReference type="EMBL" id="RHF51148.1"/>
    </source>
</evidence>
<proteinExistence type="inferred from homology"/>
<evidence type="ECO:0000259" key="10">
    <source>
        <dbReference type="Pfam" id="PF12804"/>
    </source>
</evidence>
<comment type="similarity">
    <text evidence="8">Belongs to the MobA family.</text>
</comment>
<dbReference type="GO" id="GO:0046872">
    <property type="term" value="F:metal ion binding"/>
    <property type="evidence" value="ECO:0007669"/>
    <property type="project" value="UniProtKB-KW"/>
</dbReference>
<feature type="binding site" evidence="8">
    <location>
        <position position="23"/>
    </location>
    <ligand>
        <name>GTP</name>
        <dbReference type="ChEBI" id="CHEBI:37565"/>
    </ligand>
</feature>
<comment type="subcellular location">
    <subcellularLocation>
        <location evidence="8">Cytoplasm</location>
    </subcellularLocation>
</comment>
<evidence type="ECO:0000256" key="2">
    <source>
        <dbReference type="ARBA" id="ARBA00022679"/>
    </source>
</evidence>
<dbReference type="RefSeq" id="WP_118176384.1">
    <property type="nucleotide sequence ID" value="NZ_JAQEAO010000012.1"/>
</dbReference>
<dbReference type="GO" id="GO:0061603">
    <property type="term" value="F:molybdenum cofactor guanylyltransferase activity"/>
    <property type="evidence" value="ECO:0007669"/>
    <property type="project" value="UniProtKB-EC"/>
</dbReference>
<dbReference type="EC" id="2.7.7.77" evidence="8"/>
<dbReference type="PANTHER" id="PTHR19136:SF81">
    <property type="entry name" value="MOLYBDENUM COFACTOR GUANYLYLTRANSFERASE"/>
    <property type="match status" value="1"/>
</dbReference>
<feature type="binding site" evidence="8">
    <location>
        <position position="103"/>
    </location>
    <ligand>
        <name>Mg(2+)</name>
        <dbReference type="ChEBI" id="CHEBI:18420"/>
    </ligand>
</feature>
<keyword evidence="3 8" id="KW-0479">Metal-binding</keyword>
<evidence type="ECO:0000256" key="6">
    <source>
        <dbReference type="ARBA" id="ARBA00023134"/>
    </source>
</evidence>
<dbReference type="Gene3D" id="3.40.50.300">
    <property type="entry name" value="P-loop containing nucleotide triphosphate hydrolases"/>
    <property type="match status" value="1"/>
</dbReference>
<dbReference type="InterPro" id="IPR004435">
    <property type="entry name" value="MobB_dom"/>
</dbReference>